<dbReference type="InterPro" id="IPR036196">
    <property type="entry name" value="Ptyr_pPase_sf"/>
</dbReference>
<dbReference type="RefSeq" id="WP_038278227.1">
    <property type="nucleotide sequence ID" value="NZ_AP018933.1"/>
</dbReference>
<dbReference type="PANTHER" id="PTHR11717">
    <property type="entry name" value="LOW MOLECULAR WEIGHT PROTEIN TYROSINE PHOSPHATASE"/>
    <property type="match status" value="1"/>
</dbReference>
<dbReference type="Proteomes" id="UP000267342">
    <property type="component" value="Chromosome"/>
</dbReference>
<name>A0A348HG99_9GAMM</name>
<gene>
    <name evidence="7" type="ORF">ZBT109_1905</name>
</gene>
<dbReference type="AlphaFoldDB" id="A0A348HG99"/>
<evidence type="ECO:0000256" key="2">
    <source>
        <dbReference type="ARBA" id="ARBA00013064"/>
    </source>
</evidence>
<dbReference type="GO" id="GO:0004725">
    <property type="term" value="F:protein tyrosine phosphatase activity"/>
    <property type="evidence" value="ECO:0007669"/>
    <property type="project" value="UniProtKB-EC"/>
</dbReference>
<dbReference type="InterPro" id="IPR023485">
    <property type="entry name" value="Ptyr_pPase"/>
</dbReference>
<feature type="domain" description="Phosphotyrosine protein phosphatase I" evidence="6">
    <location>
        <begin position="6"/>
        <end position="155"/>
    </location>
</feature>
<evidence type="ECO:0000256" key="3">
    <source>
        <dbReference type="ARBA" id="ARBA00022801"/>
    </source>
</evidence>
<feature type="active site" description="Nucleophile" evidence="5">
    <location>
        <position position="12"/>
    </location>
</feature>
<dbReference type="SUPFAM" id="SSF52788">
    <property type="entry name" value="Phosphotyrosine protein phosphatases I"/>
    <property type="match status" value="1"/>
</dbReference>
<dbReference type="Pfam" id="PF01451">
    <property type="entry name" value="LMWPc"/>
    <property type="match status" value="1"/>
</dbReference>
<dbReference type="EC" id="3.1.3.48" evidence="2"/>
<evidence type="ECO:0000256" key="1">
    <source>
        <dbReference type="ARBA" id="ARBA00011063"/>
    </source>
</evidence>
<organism evidence="7 8">
    <name type="scientific">Zymobacter palmae</name>
    <dbReference type="NCBI Taxonomy" id="33074"/>
    <lineage>
        <taxon>Bacteria</taxon>
        <taxon>Pseudomonadati</taxon>
        <taxon>Pseudomonadota</taxon>
        <taxon>Gammaproteobacteria</taxon>
        <taxon>Oceanospirillales</taxon>
        <taxon>Halomonadaceae</taxon>
        <taxon>Zymobacter group</taxon>
        <taxon>Zymobacter</taxon>
    </lineage>
</organism>
<dbReference type="Gene3D" id="3.40.50.2300">
    <property type="match status" value="1"/>
</dbReference>
<evidence type="ECO:0000256" key="5">
    <source>
        <dbReference type="PIRSR" id="PIRSR617867-1"/>
    </source>
</evidence>
<keyword evidence="8" id="KW-1185">Reference proteome</keyword>
<feature type="active site" evidence="5">
    <location>
        <position position="18"/>
    </location>
</feature>
<dbReference type="FunFam" id="3.40.50.2300:FF:000113">
    <property type="entry name" value="Low molecular weight protein-tyrosine-phosphatase"/>
    <property type="match status" value="1"/>
</dbReference>
<evidence type="ECO:0000259" key="6">
    <source>
        <dbReference type="SMART" id="SM00226"/>
    </source>
</evidence>
<accession>A0A348HG99</accession>
<dbReference type="EMBL" id="AP018933">
    <property type="protein sequence ID" value="BBG30651.1"/>
    <property type="molecule type" value="Genomic_DNA"/>
</dbReference>
<keyword evidence="3" id="KW-0378">Hydrolase</keyword>
<dbReference type="KEGG" id="zpl:ZBT109_1905"/>
<dbReference type="OrthoDB" id="9784339at2"/>
<comment type="similarity">
    <text evidence="1">Belongs to the low molecular weight phosphotyrosine protein phosphatase family.</text>
</comment>
<dbReference type="PANTHER" id="PTHR11717:SF7">
    <property type="entry name" value="LOW MOLECULAR WEIGHT PHOSPHOTYROSINE PROTEIN PHOSPHATASE"/>
    <property type="match status" value="1"/>
</dbReference>
<dbReference type="InterPro" id="IPR017867">
    <property type="entry name" value="Tyr_phospatase_low_mol_wt"/>
</dbReference>
<feature type="active site" description="Proton donor" evidence="5">
    <location>
        <position position="129"/>
    </location>
</feature>
<evidence type="ECO:0000313" key="7">
    <source>
        <dbReference type="EMBL" id="BBG30651.1"/>
    </source>
</evidence>
<keyword evidence="4" id="KW-0904">Protein phosphatase</keyword>
<protein>
    <recommendedName>
        <fullName evidence="2">protein-tyrosine-phosphatase</fullName>
        <ecNumber evidence="2">3.1.3.48</ecNumber>
    </recommendedName>
</protein>
<evidence type="ECO:0000256" key="4">
    <source>
        <dbReference type="ARBA" id="ARBA00022912"/>
    </source>
</evidence>
<dbReference type="SMART" id="SM00226">
    <property type="entry name" value="LMWPc"/>
    <property type="match status" value="1"/>
</dbReference>
<dbReference type="PRINTS" id="PR00719">
    <property type="entry name" value="LMWPTPASE"/>
</dbReference>
<dbReference type="CDD" id="cd16343">
    <property type="entry name" value="LMWPTP"/>
    <property type="match status" value="1"/>
</dbReference>
<evidence type="ECO:0000313" key="8">
    <source>
        <dbReference type="Proteomes" id="UP000267342"/>
    </source>
</evidence>
<reference evidence="7 8" key="1">
    <citation type="submission" date="2018-09" db="EMBL/GenBank/DDBJ databases">
        <title>Zymobacter palmae IAM14233 (=T109) whole genome analysis.</title>
        <authorList>
            <person name="Yanase H."/>
        </authorList>
    </citation>
    <scope>NUCLEOTIDE SEQUENCE [LARGE SCALE GENOMIC DNA]</scope>
    <source>
        <strain evidence="7 8">IAM14233</strain>
    </source>
</reference>
<dbReference type="InterPro" id="IPR050438">
    <property type="entry name" value="LMW_PTPase"/>
</dbReference>
<proteinExistence type="inferred from homology"/>
<dbReference type="STRING" id="1123510.GCA_000620025_02062"/>
<sequence length="164" mass="18184">MKTHKIAVLFVCLGNICRSPTAEGIFRRKVKEAGLDDAILIDSCGTGSWHIGNPPDERAIAYAATQGIDLSGLRARKLSGADYSRFDYVIAMDMRNLKTIKARAPKNATARISLLLDFDPHSPTREVPDPYYGGEEGFRRVYTLVNKACDRLLDDIRKRLEGAA</sequence>